<accession>A0A183GML8</accession>
<gene>
    <name evidence="2" type="ORF">HPBE_LOCUS23937</name>
</gene>
<dbReference type="InterPro" id="IPR000477">
    <property type="entry name" value="RT_dom"/>
</dbReference>
<dbReference type="AlphaFoldDB" id="A0A183GML8"/>
<evidence type="ECO:0000313" key="2">
    <source>
        <dbReference type="EMBL" id="VDP41906.1"/>
    </source>
</evidence>
<dbReference type="WBParaSite" id="HPBE_0002393801-mRNA-1">
    <property type="protein sequence ID" value="HPBE_0002393801-mRNA-1"/>
    <property type="gene ID" value="HPBE_0002393801"/>
</dbReference>
<sequence>MHTTFFEVVTGVREGCVLSPLLFDVALDFIMRKSMNGDETGIKWSRTHHLTDLDFAGDVAIIAENNGLLQQATTNLANEAKKSGLRLNPDKSKVMSIGRTNMNVDINVEASQLETVLKFTYLGSTVSRDGNVESEILTRIVKAASVFRKLGPIWILPLIASKIKLRLYHSIVVPIVAYASETWAMSMKCAKKLNAFHQRCLRRIMRVRYTDRVINWKS</sequence>
<evidence type="ECO:0000259" key="1">
    <source>
        <dbReference type="PROSITE" id="PS50878"/>
    </source>
</evidence>
<name>A0A183GML8_HELPZ</name>
<keyword evidence="3" id="KW-1185">Reference proteome</keyword>
<dbReference type="Proteomes" id="UP000050761">
    <property type="component" value="Unassembled WGS sequence"/>
</dbReference>
<feature type="domain" description="Reverse transcriptase" evidence="1">
    <location>
        <begin position="1"/>
        <end position="126"/>
    </location>
</feature>
<reference evidence="4" key="2">
    <citation type="submission" date="2019-09" db="UniProtKB">
        <authorList>
            <consortium name="WormBaseParasite"/>
        </authorList>
    </citation>
    <scope>IDENTIFICATION</scope>
</reference>
<dbReference type="Pfam" id="PF00078">
    <property type="entry name" value="RVT_1"/>
    <property type="match status" value="1"/>
</dbReference>
<reference evidence="2 3" key="1">
    <citation type="submission" date="2018-11" db="EMBL/GenBank/DDBJ databases">
        <authorList>
            <consortium name="Pathogen Informatics"/>
        </authorList>
    </citation>
    <scope>NUCLEOTIDE SEQUENCE [LARGE SCALE GENOMIC DNA]</scope>
</reference>
<dbReference type="PANTHER" id="PTHR47027">
    <property type="entry name" value="REVERSE TRANSCRIPTASE DOMAIN-CONTAINING PROTEIN"/>
    <property type="match status" value="1"/>
</dbReference>
<dbReference type="PRINTS" id="PR01345">
    <property type="entry name" value="CERVTRCPTASE"/>
</dbReference>
<proteinExistence type="predicted"/>
<evidence type="ECO:0000313" key="4">
    <source>
        <dbReference type="WBParaSite" id="HPBE_0002393801-mRNA-1"/>
    </source>
</evidence>
<dbReference type="PANTHER" id="PTHR47027:SF25">
    <property type="entry name" value="REVERSE TRANSCRIPTASE DOMAIN-CONTAINING PROTEIN"/>
    <property type="match status" value="1"/>
</dbReference>
<dbReference type="OrthoDB" id="5869373at2759"/>
<evidence type="ECO:0000313" key="3">
    <source>
        <dbReference type="Proteomes" id="UP000050761"/>
    </source>
</evidence>
<dbReference type="PROSITE" id="PS50878">
    <property type="entry name" value="RT_POL"/>
    <property type="match status" value="1"/>
</dbReference>
<protein>
    <submittedName>
        <fullName evidence="4">Reverse transcriptase domain-containing protein</fullName>
    </submittedName>
</protein>
<accession>A0A3P8HER9</accession>
<dbReference type="EMBL" id="UZAH01035648">
    <property type="protein sequence ID" value="VDP41906.1"/>
    <property type="molecule type" value="Genomic_DNA"/>
</dbReference>
<organism evidence="3 4">
    <name type="scientific">Heligmosomoides polygyrus</name>
    <name type="common">Parasitic roundworm</name>
    <dbReference type="NCBI Taxonomy" id="6339"/>
    <lineage>
        <taxon>Eukaryota</taxon>
        <taxon>Metazoa</taxon>
        <taxon>Ecdysozoa</taxon>
        <taxon>Nematoda</taxon>
        <taxon>Chromadorea</taxon>
        <taxon>Rhabditida</taxon>
        <taxon>Rhabditina</taxon>
        <taxon>Rhabditomorpha</taxon>
        <taxon>Strongyloidea</taxon>
        <taxon>Heligmosomidae</taxon>
        <taxon>Heligmosomoides</taxon>
    </lineage>
</organism>